<accession>A0A5J6VJB4</accession>
<protein>
    <submittedName>
        <fullName evidence="1">Uncharacterized protein</fullName>
    </submittedName>
</protein>
<dbReference type="EMBL" id="MN448285">
    <property type="protein sequence ID" value="QFG74256.1"/>
    <property type="molecule type" value="Genomic_DNA"/>
</dbReference>
<sequence>MVLFPFTFLNILPDELINKILYEHKGLSHPNCIIIKEYINNCNRQRRCFKCKRSHVSLSFVENDYVQHHMLNLFEKKTLENNNNIWLCWNCAH</sequence>
<name>A0A5J6VJB4_9VIRU</name>
<organism evidence="1">
    <name type="scientific">Megaviridae environmental sample</name>
    <dbReference type="NCBI Taxonomy" id="1737588"/>
    <lineage>
        <taxon>Viruses</taxon>
        <taxon>Varidnaviria</taxon>
        <taxon>Bamfordvirae</taxon>
        <taxon>Nucleocytoviricota</taxon>
        <taxon>Megaviricetes</taxon>
        <taxon>Imitervirales</taxon>
        <taxon>Mimiviridae</taxon>
        <taxon>environmental samples</taxon>
    </lineage>
</organism>
<proteinExistence type="predicted"/>
<evidence type="ECO:0000313" key="1">
    <source>
        <dbReference type="EMBL" id="QFG74256.1"/>
    </source>
</evidence>
<reference evidence="1" key="1">
    <citation type="journal article" date="2019" name="Philos. Trans. R. Soc. Lond., B, Biol. Sci.">
        <title>Targeted metagenomic recovery of four divergent viruses reveals shared and distinctive characteristics of giant viruses of marine eukaryotes.</title>
        <authorList>
            <person name="Needham D.M."/>
            <person name="Poirier C."/>
            <person name="Hehenberger E."/>
            <person name="Jimenez V."/>
            <person name="Swalwell J.E."/>
            <person name="Santoro A.E."/>
            <person name="Worden A.Z."/>
        </authorList>
    </citation>
    <scope>NUCLEOTIDE SEQUENCE</scope>
    <source>
        <strain evidence="1">MPacV-611</strain>
    </source>
</reference>